<dbReference type="PANTHER" id="PTHR45138">
    <property type="entry name" value="REGULATORY COMPONENTS OF SENSORY TRANSDUCTION SYSTEM"/>
    <property type="match status" value="1"/>
</dbReference>
<dbReference type="PROSITE" id="PS50887">
    <property type="entry name" value="GGDEF"/>
    <property type="match status" value="1"/>
</dbReference>
<evidence type="ECO:0000256" key="2">
    <source>
        <dbReference type="ARBA" id="ARBA00012528"/>
    </source>
</evidence>
<gene>
    <name evidence="9" type="ORF">MTR66_10900</name>
</gene>
<reference evidence="9 10" key="1">
    <citation type="submission" date="2022-04" db="EMBL/GenBank/DDBJ databases">
        <title>Identification of a novel bacterium isolated from mangrove sediments.</title>
        <authorList>
            <person name="Pan X."/>
        </authorList>
    </citation>
    <scope>NUCLEOTIDE SEQUENCE [LARGE SCALE GENOMIC DNA]</scope>
    <source>
        <strain evidence="9 10">B2638</strain>
    </source>
</reference>
<dbReference type="NCBIfam" id="TIGR00254">
    <property type="entry name" value="GGDEF"/>
    <property type="match status" value="1"/>
</dbReference>
<dbReference type="SUPFAM" id="SSF55073">
    <property type="entry name" value="Nucleotide cyclase"/>
    <property type="match status" value="1"/>
</dbReference>
<comment type="catalytic activity">
    <reaction evidence="6">
        <text>2 GTP = 3',3'-c-di-GMP + 2 diphosphate</text>
        <dbReference type="Rhea" id="RHEA:24898"/>
        <dbReference type="ChEBI" id="CHEBI:33019"/>
        <dbReference type="ChEBI" id="CHEBI:37565"/>
        <dbReference type="ChEBI" id="CHEBI:58805"/>
        <dbReference type="EC" id="2.7.7.65"/>
    </reaction>
</comment>
<dbReference type="InterPro" id="IPR029095">
    <property type="entry name" value="NarX-like_N"/>
</dbReference>
<dbReference type="Proteomes" id="UP001202281">
    <property type="component" value="Unassembled WGS sequence"/>
</dbReference>
<dbReference type="InterPro" id="IPR050469">
    <property type="entry name" value="Diguanylate_Cyclase"/>
</dbReference>
<dbReference type="RefSeq" id="WP_243920855.1">
    <property type="nucleotide sequence ID" value="NZ_JALHLG010000013.1"/>
</dbReference>
<evidence type="ECO:0000313" key="10">
    <source>
        <dbReference type="Proteomes" id="UP001202281"/>
    </source>
</evidence>
<keyword evidence="4 7" id="KW-1133">Transmembrane helix</keyword>
<comment type="subcellular location">
    <subcellularLocation>
        <location evidence="1">Membrane</location>
        <topology evidence="1">Multi-pass membrane protein</topology>
    </subcellularLocation>
</comment>
<organism evidence="9 10">
    <name type="scientific">Novosphingobium beihaiensis</name>
    <dbReference type="NCBI Taxonomy" id="2930389"/>
    <lineage>
        <taxon>Bacteria</taxon>
        <taxon>Pseudomonadati</taxon>
        <taxon>Pseudomonadota</taxon>
        <taxon>Alphaproteobacteria</taxon>
        <taxon>Sphingomonadales</taxon>
        <taxon>Sphingomonadaceae</taxon>
        <taxon>Novosphingobium</taxon>
    </lineage>
</organism>
<name>A0ABT0BQJ8_9SPHN</name>
<evidence type="ECO:0000256" key="5">
    <source>
        <dbReference type="ARBA" id="ARBA00023136"/>
    </source>
</evidence>
<dbReference type="EMBL" id="JALHLG010000013">
    <property type="protein sequence ID" value="MCJ2187317.1"/>
    <property type="molecule type" value="Genomic_DNA"/>
</dbReference>
<dbReference type="InterPro" id="IPR029787">
    <property type="entry name" value="Nucleotide_cyclase"/>
</dbReference>
<keyword evidence="5 7" id="KW-0472">Membrane</keyword>
<comment type="caution">
    <text evidence="9">The sequence shown here is derived from an EMBL/GenBank/DDBJ whole genome shotgun (WGS) entry which is preliminary data.</text>
</comment>
<dbReference type="GO" id="GO:0052621">
    <property type="term" value="F:diguanylate cyclase activity"/>
    <property type="evidence" value="ECO:0007669"/>
    <property type="project" value="UniProtKB-EC"/>
</dbReference>
<dbReference type="SMART" id="SM00267">
    <property type="entry name" value="GGDEF"/>
    <property type="match status" value="1"/>
</dbReference>
<dbReference type="InterPro" id="IPR000160">
    <property type="entry name" value="GGDEF_dom"/>
</dbReference>
<evidence type="ECO:0000256" key="3">
    <source>
        <dbReference type="ARBA" id="ARBA00022692"/>
    </source>
</evidence>
<evidence type="ECO:0000256" key="1">
    <source>
        <dbReference type="ARBA" id="ARBA00004141"/>
    </source>
</evidence>
<dbReference type="Gene3D" id="3.30.70.270">
    <property type="match status" value="1"/>
</dbReference>
<dbReference type="Pfam" id="PF00990">
    <property type="entry name" value="GGDEF"/>
    <property type="match status" value="1"/>
</dbReference>
<dbReference type="CDD" id="cd01949">
    <property type="entry name" value="GGDEF"/>
    <property type="match status" value="1"/>
</dbReference>
<feature type="domain" description="GGDEF" evidence="8">
    <location>
        <begin position="254"/>
        <end position="388"/>
    </location>
</feature>
<dbReference type="PANTHER" id="PTHR45138:SF9">
    <property type="entry name" value="DIGUANYLATE CYCLASE DGCM-RELATED"/>
    <property type="match status" value="1"/>
</dbReference>
<dbReference type="InterPro" id="IPR043128">
    <property type="entry name" value="Rev_trsase/Diguanyl_cyclase"/>
</dbReference>
<dbReference type="Pfam" id="PF13675">
    <property type="entry name" value="PilJ"/>
    <property type="match status" value="1"/>
</dbReference>
<proteinExistence type="predicted"/>
<evidence type="ECO:0000256" key="6">
    <source>
        <dbReference type="ARBA" id="ARBA00034247"/>
    </source>
</evidence>
<evidence type="ECO:0000256" key="7">
    <source>
        <dbReference type="SAM" id="Phobius"/>
    </source>
</evidence>
<keyword evidence="10" id="KW-1185">Reference proteome</keyword>
<protein>
    <recommendedName>
        <fullName evidence="2">diguanylate cyclase</fullName>
        <ecNumber evidence="2">2.7.7.65</ecNumber>
    </recommendedName>
</protein>
<feature type="transmembrane region" description="Helical" evidence="7">
    <location>
        <begin position="12"/>
        <end position="31"/>
    </location>
</feature>
<keyword evidence="9" id="KW-0548">Nucleotidyltransferase</keyword>
<evidence type="ECO:0000256" key="4">
    <source>
        <dbReference type="ARBA" id="ARBA00022989"/>
    </source>
</evidence>
<keyword evidence="9" id="KW-0808">Transferase</keyword>
<dbReference type="EC" id="2.7.7.65" evidence="2"/>
<evidence type="ECO:0000259" key="8">
    <source>
        <dbReference type="PROSITE" id="PS50887"/>
    </source>
</evidence>
<evidence type="ECO:0000313" key="9">
    <source>
        <dbReference type="EMBL" id="MCJ2187317.1"/>
    </source>
</evidence>
<accession>A0ABT0BQJ8</accession>
<keyword evidence="3 7" id="KW-0812">Transmembrane</keyword>
<sequence length="401" mass="43493">MPALTARSLTVRYLAALGLVAFLSITLHFVVKDMLRTSEGSAEIINMSGRQRMLSQRIVSLALELDKGDEAARAPMKAAIEQFGTAHGKLLRAAGEDIGNSAEQARLRDTYFGAAGVDKALKAYLAAARRIAASPQDAAGPEAEQRAADLAFLVSSARGPLLDGLEQVVAIHQAISEEHIRLLQLIQRGIVTVIVLTLQIEALFIFRPMVKRISGYVRQLMELADRDYLTGVSNRRAFTDLARTEIQRARRYKRSLSILLVDADHFKQINDVHGHLAGDAVLVSLGKALENGARREDILGRIGGEEFAMLLPETPLPEAREVADRLRRAIAGQPVNAHGKSIEVTVSIGIASVPLDAEDPLTAAMGTADSMLYKAKEAGRNCVWPQLTQVDADSGVRNLRG</sequence>